<accession>A0A9X0I3A5</accession>
<dbReference type="InterPro" id="IPR027417">
    <property type="entry name" value="P-loop_NTPase"/>
</dbReference>
<dbReference type="Gene3D" id="3.40.50.300">
    <property type="entry name" value="P-loop containing nucleotide triphosphate hydrolases"/>
    <property type="match status" value="1"/>
</dbReference>
<dbReference type="GO" id="GO:0005886">
    <property type="term" value="C:plasma membrane"/>
    <property type="evidence" value="ECO:0007669"/>
    <property type="project" value="UniProtKB-SubCell"/>
</dbReference>
<dbReference type="Gene3D" id="1.20.1560.10">
    <property type="entry name" value="ABC transporter type 1, transmembrane domain"/>
    <property type="match status" value="1"/>
</dbReference>
<name>A0A9X0I3A5_9ACTN</name>
<keyword evidence="5 7" id="KW-1133">Transmembrane helix</keyword>
<dbReference type="AlphaFoldDB" id="A0A9X0I3A5"/>
<feature type="domain" description="ABC transporter" evidence="8">
    <location>
        <begin position="343"/>
        <end position="593"/>
    </location>
</feature>
<evidence type="ECO:0000256" key="7">
    <source>
        <dbReference type="SAM" id="Phobius"/>
    </source>
</evidence>
<dbReference type="OMA" id="MYEDALF"/>
<feature type="transmembrane region" description="Helical" evidence="7">
    <location>
        <begin position="146"/>
        <end position="175"/>
    </location>
</feature>
<evidence type="ECO:0000313" key="11">
    <source>
        <dbReference type="Proteomes" id="UP000053246"/>
    </source>
</evidence>
<keyword evidence="11" id="KW-1185">Reference proteome</keyword>
<keyword evidence="4" id="KW-0067">ATP-binding</keyword>
<gene>
    <name evidence="10" type="ORF">ADL17_23605</name>
</gene>
<evidence type="ECO:0000256" key="6">
    <source>
        <dbReference type="ARBA" id="ARBA00023136"/>
    </source>
</evidence>
<dbReference type="GO" id="GO:0015421">
    <property type="term" value="F:ABC-type oligopeptide transporter activity"/>
    <property type="evidence" value="ECO:0007669"/>
    <property type="project" value="TreeGrafter"/>
</dbReference>
<dbReference type="InterPro" id="IPR017871">
    <property type="entry name" value="ABC_transporter-like_CS"/>
</dbReference>
<keyword evidence="3" id="KW-0547">Nucleotide-binding</keyword>
<dbReference type="PROSITE" id="PS50929">
    <property type="entry name" value="ABC_TM1F"/>
    <property type="match status" value="1"/>
</dbReference>
<keyword evidence="2 7" id="KW-0812">Transmembrane</keyword>
<feature type="transmembrane region" description="Helical" evidence="7">
    <location>
        <begin position="247"/>
        <end position="270"/>
    </location>
</feature>
<protein>
    <submittedName>
        <fullName evidence="10">Multidrug ABC transporter permease</fullName>
    </submittedName>
</protein>
<evidence type="ECO:0000259" key="8">
    <source>
        <dbReference type="PROSITE" id="PS50893"/>
    </source>
</evidence>
<evidence type="ECO:0000256" key="1">
    <source>
        <dbReference type="ARBA" id="ARBA00004651"/>
    </source>
</evidence>
<dbReference type="GO" id="GO:0016887">
    <property type="term" value="F:ATP hydrolysis activity"/>
    <property type="evidence" value="ECO:0007669"/>
    <property type="project" value="InterPro"/>
</dbReference>
<dbReference type="SMART" id="SM00382">
    <property type="entry name" value="AAA"/>
    <property type="match status" value="1"/>
</dbReference>
<feature type="transmembrane region" description="Helical" evidence="7">
    <location>
        <begin position="282"/>
        <end position="303"/>
    </location>
</feature>
<feature type="transmembrane region" description="Helical" evidence="7">
    <location>
        <begin position="24"/>
        <end position="45"/>
    </location>
</feature>
<dbReference type="GO" id="GO:0005524">
    <property type="term" value="F:ATP binding"/>
    <property type="evidence" value="ECO:0007669"/>
    <property type="project" value="UniProtKB-KW"/>
</dbReference>
<dbReference type="Pfam" id="PF00005">
    <property type="entry name" value="ABC_tran"/>
    <property type="match status" value="1"/>
</dbReference>
<dbReference type="PROSITE" id="PS00211">
    <property type="entry name" value="ABC_TRANSPORTER_1"/>
    <property type="match status" value="1"/>
</dbReference>
<organism evidence="10 11">
    <name type="scientific">Micromonospora maris</name>
    <dbReference type="NCBI Taxonomy" id="1003110"/>
    <lineage>
        <taxon>Bacteria</taxon>
        <taxon>Bacillati</taxon>
        <taxon>Actinomycetota</taxon>
        <taxon>Actinomycetes</taxon>
        <taxon>Micromonosporales</taxon>
        <taxon>Micromonosporaceae</taxon>
        <taxon>Micromonospora</taxon>
    </lineage>
</organism>
<dbReference type="InterPro" id="IPR003439">
    <property type="entry name" value="ABC_transporter-like_ATP-bd"/>
</dbReference>
<evidence type="ECO:0000256" key="5">
    <source>
        <dbReference type="ARBA" id="ARBA00022989"/>
    </source>
</evidence>
<feature type="domain" description="ABC transmembrane type-1" evidence="9">
    <location>
        <begin position="28"/>
        <end position="308"/>
    </location>
</feature>
<dbReference type="RefSeq" id="WP_013735449.1">
    <property type="nucleotide sequence ID" value="NZ_LMWI01000002.1"/>
</dbReference>
<dbReference type="SUPFAM" id="SSF90123">
    <property type="entry name" value="ABC transporter transmembrane region"/>
    <property type="match status" value="1"/>
</dbReference>
<dbReference type="InterPro" id="IPR039421">
    <property type="entry name" value="Type_1_exporter"/>
</dbReference>
<dbReference type="PANTHER" id="PTHR43394">
    <property type="entry name" value="ATP-DEPENDENT PERMEASE MDL1, MITOCHONDRIAL"/>
    <property type="match status" value="1"/>
</dbReference>
<comment type="caution">
    <text evidence="10">The sequence shown here is derived from an EMBL/GenBank/DDBJ whole genome shotgun (WGS) entry which is preliminary data.</text>
</comment>
<dbReference type="InterPro" id="IPR011527">
    <property type="entry name" value="ABC1_TM_dom"/>
</dbReference>
<dbReference type="InterPro" id="IPR036640">
    <property type="entry name" value="ABC1_TM_sf"/>
</dbReference>
<dbReference type="InterPro" id="IPR003593">
    <property type="entry name" value="AAA+_ATPase"/>
</dbReference>
<reference evidence="10 11" key="1">
    <citation type="submission" date="2015-10" db="EMBL/GenBank/DDBJ databases">
        <authorList>
            <person name="Ju K.-S."/>
            <person name="Doroghazi J.R."/>
            <person name="Metcalf W.W."/>
        </authorList>
    </citation>
    <scope>NUCLEOTIDE SEQUENCE [LARGE SCALE GENOMIC DNA]</scope>
    <source>
        <strain evidence="10 11">NRRL B-24793</strain>
    </source>
</reference>
<evidence type="ECO:0000313" key="10">
    <source>
        <dbReference type="EMBL" id="KUJ45975.1"/>
    </source>
</evidence>
<proteinExistence type="predicted"/>
<keyword evidence="6 7" id="KW-0472">Membrane</keyword>
<sequence>MIRQAGGSLIEATRMAWAASRRWLIARVLLTVVGGMVPIAVAWLMKVVLDRLAAGDDRLTGPVLLLAGAGAAAVLLPELGRYVDAELQRSVGLAARHRLFAAVGRMLGLRRFEDPAFHDRLSIAAETGPAGPPEVVSGFLGAAQGLITMLAFLTTLAAINPWMVLVVAVAAVPTLRAELRLGRQRAALLWEYGHAARREFFYAQLMTSVTAAKEVRLYGLGGLFGARMLTELRGIQAGQRRMDRRELLVQSVQGLLGAVVAGLGLIWAVAAARSGALTIGDVSVFVAAVAGVQGGLSTAFVNAGRLHEAMLLFGHYRFVVEAPPDLPARATALPAVPPLRHGIELDDVWFRYGDDLPWVLRGVSLRIPAGSSVALVGRNGAGKSSLVKLLCRFYDPTRGSIRWDGVDLRDLPPAELRARIGVLFQDFMAYDLSAADNIGLGEVAALDEPARIRAAAQLAGVDDILSTLPRGYDTLLTRVYMNAEDRDDPTTGVVLSGGQWQRVALARALMREDADLLVLDEPSAGLDAEAEYEISRRLAAHRAGRTSLLISHRMNTVRDADLIVVLSDGTITERGRHQELIDLDGTYARLFRRQAAGYQDPQPAT</sequence>
<evidence type="ECO:0000256" key="3">
    <source>
        <dbReference type="ARBA" id="ARBA00022741"/>
    </source>
</evidence>
<dbReference type="EMBL" id="LMWI01000002">
    <property type="protein sequence ID" value="KUJ45975.1"/>
    <property type="molecule type" value="Genomic_DNA"/>
</dbReference>
<dbReference type="PANTHER" id="PTHR43394:SF1">
    <property type="entry name" value="ATP-BINDING CASSETTE SUB-FAMILY B MEMBER 10, MITOCHONDRIAL"/>
    <property type="match status" value="1"/>
</dbReference>
<comment type="subcellular location">
    <subcellularLocation>
        <location evidence="1">Cell membrane</location>
        <topology evidence="1">Multi-pass membrane protein</topology>
    </subcellularLocation>
</comment>
<evidence type="ECO:0000259" key="9">
    <source>
        <dbReference type="PROSITE" id="PS50929"/>
    </source>
</evidence>
<evidence type="ECO:0000256" key="4">
    <source>
        <dbReference type="ARBA" id="ARBA00022840"/>
    </source>
</evidence>
<evidence type="ECO:0000256" key="2">
    <source>
        <dbReference type="ARBA" id="ARBA00022692"/>
    </source>
</evidence>
<dbReference type="PROSITE" id="PS50893">
    <property type="entry name" value="ABC_TRANSPORTER_2"/>
    <property type="match status" value="1"/>
</dbReference>
<dbReference type="Proteomes" id="UP000053246">
    <property type="component" value="Unassembled WGS sequence"/>
</dbReference>
<dbReference type="SUPFAM" id="SSF52540">
    <property type="entry name" value="P-loop containing nucleoside triphosphate hydrolases"/>
    <property type="match status" value="1"/>
</dbReference>